<gene>
    <name evidence="5" type="ORF">TEA_024395</name>
</gene>
<evidence type="ECO:0000256" key="2">
    <source>
        <dbReference type="ARBA" id="ARBA00023180"/>
    </source>
</evidence>
<dbReference type="GO" id="GO:0098553">
    <property type="term" value="C:lumenal side of endoplasmic reticulum membrane"/>
    <property type="evidence" value="ECO:0007669"/>
    <property type="project" value="TreeGrafter"/>
</dbReference>
<protein>
    <recommendedName>
        <fullName evidence="4">PA domain-containing protein</fullName>
    </recommendedName>
</protein>
<dbReference type="EMBL" id="SDRB02013121">
    <property type="protein sequence ID" value="THF95887.1"/>
    <property type="molecule type" value="Genomic_DNA"/>
</dbReference>
<accession>A0A4S4D1F5</accession>
<dbReference type="Pfam" id="PF02225">
    <property type="entry name" value="PA"/>
    <property type="match status" value="1"/>
</dbReference>
<keyword evidence="1" id="KW-0645">Protease</keyword>
<dbReference type="Proteomes" id="UP000306102">
    <property type="component" value="Unassembled WGS sequence"/>
</dbReference>
<evidence type="ECO:0000259" key="4">
    <source>
        <dbReference type="Pfam" id="PF02225"/>
    </source>
</evidence>
<sequence>MGMKCSQLNLAITFGFLLLFSTSIASADDISHYGSAPKSPSCDNLLRLVKVKILVNGVEGDVLGGLTARFGGNLPTHAEDSIKLPAVFANPLNGCSSSSSKVYLVFLIDLVSSISYIVMDSMCNFMLTISGSFALSTRGDCDFMTKAEVAQSAGAAGLLVINDGEDLLEMSCPDNHIANITIPVVMISKSGGVAINKSMTSGKRGEPLSF</sequence>
<dbReference type="SUPFAM" id="SSF52025">
    <property type="entry name" value="PA domain"/>
    <property type="match status" value="1"/>
</dbReference>
<keyword evidence="2" id="KW-0325">Glycoprotein</keyword>
<reference evidence="5 6" key="1">
    <citation type="journal article" date="2018" name="Proc. Natl. Acad. Sci. U.S.A.">
        <title>Draft genome sequence of Camellia sinensis var. sinensis provides insights into the evolution of the tea genome and tea quality.</title>
        <authorList>
            <person name="Wei C."/>
            <person name="Yang H."/>
            <person name="Wang S."/>
            <person name="Zhao J."/>
            <person name="Liu C."/>
            <person name="Gao L."/>
            <person name="Xia E."/>
            <person name="Lu Y."/>
            <person name="Tai Y."/>
            <person name="She G."/>
            <person name="Sun J."/>
            <person name="Cao H."/>
            <person name="Tong W."/>
            <person name="Gao Q."/>
            <person name="Li Y."/>
            <person name="Deng W."/>
            <person name="Jiang X."/>
            <person name="Wang W."/>
            <person name="Chen Q."/>
            <person name="Zhang S."/>
            <person name="Li H."/>
            <person name="Wu J."/>
            <person name="Wang P."/>
            <person name="Li P."/>
            <person name="Shi C."/>
            <person name="Zheng F."/>
            <person name="Jian J."/>
            <person name="Huang B."/>
            <person name="Shan D."/>
            <person name="Shi M."/>
            <person name="Fang C."/>
            <person name="Yue Y."/>
            <person name="Li F."/>
            <person name="Li D."/>
            <person name="Wei S."/>
            <person name="Han B."/>
            <person name="Jiang C."/>
            <person name="Yin Y."/>
            <person name="Xia T."/>
            <person name="Zhang Z."/>
            <person name="Bennetzen J.L."/>
            <person name="Zhao S."/>
            <person name="Wan X."/>
        </authorList>
    </citation>
    <scope>NUCLEOTIDE SEQUENCE [LARGE SCALE GENOMIC DNA]</scope>
    <source>
        <strain evidence="6">cv. Shuchazao</strain>
        <tissue evidence="5">Leaf</tissue>
    </source>
</reference>
<organism evidence="5 6">
    <name type="scientific">Camellia sinensis var. sinensis</name>
    <name type="common">China tea</name>
    <dbReference type="NCBI Taxonomy" id="542762"/>
    <lineage>
        <taxon>Eukaryota</taxon>
        <taxon>Viridiplantae</taxon>
        <taxon>Streptophyta</taxon>
        <taxon>Embryophyta</taxon>
        <taxon>Tracheophyta</taxon>
        <taxon>Spermatophyta</taxon>
        <taxon>Magnoliopsida</taxon>
        <taxon>eudicotyledons</taxon>
        <taxon>Gunneridae</taxon>
        <taxon>Pentapetalae</taxon>
        <taxon>asterids</taxon>
        <taxon>Ericales</taxon>
        <taxon>Theaceae</taxon>
        <taxon>Camellia</taxon>
    </lineage>
</organism>
<keyword evidence="1" id="KW-0378">Hydrolase</keyword>
<feature type="chain" id="PRO_5020806390" description="PA domain-containing protein" evidence="3">
    <location>
        <begin position="28"/>
        <end position="210"/>
    </location>
</feature>
<dbReference type="AlphaFoldDB" id="A0A4S4D1F5"/>
<dbReference type="GO" id="GO:0042500">
    <property type="term" value="F:aspartic endopeptidase activity, intramembrane cleaving"/>
    <property type="evidence" value="ECO:0007669"/>
    <property type="project" value="InterPro"/>
</dbReference>
<evidence type="ECO:0000313" key="5">
    <source>
        <dbReference type="EMBL" id="THF95887.1"/>
    </source>
</evidence>
<dbReference type="Gene3D" id="3.50.30.30">
    <property type="match status" value="1"/>
</dbReference>
<dbReference type="PANTHER" id="PTHR12174:SF90">
    <property type="entry name" value="SIGNAL PEPTIDE PEPTIDASE-LIKE 3"/>
    <property type="match status" value="1"/>
</dbReference>
<dbReference type="InterPro" id="IPR003137">
    <property type="entry name" value="PA_domain"/>
</dbReference>
<evidence type="ECO:0000256" key="3">
    <source>
        <dbReference type="SAM" id="SignalP"/>
    </source>
</evidence>
<evidence type="ECO:0000256" key="1">
    <source>
        <dbReference type="ARBA" id="ARBA00022670"/>
    </source>
</evidence>
<feature type="signal peptide" evidence="3">
    <location>
        <begin position="1"/>
        <end position="27"/>
    </location>
</feature>
<keyword evidence="3" id="KW-0732">Signal</keyword>
<dbReference type="PANTHER" id="PTHR12174">
    <property type="entry name" value="SIGNAL PEPTIDE PEPTIDASE"/>
    <property type="match status" value="1"/>
</dbReference>
<name>A0A4S4D1F5_CAMSN</name>
<dbReference type="STRING" id="542762.A0A4S4D1F5"/>
<proteinExistence type="predicted"/>
<dbReference type="InterPro" id="IPR007369">
    <property type="entry name" value="Peptidase_A22B_SPP"/>
</dbReference>
<dbReference type="InterPro" id="IPR046450">
    <property type="entry name" value="PA_dom_sf"/>
</dbReference>
<dbReference type="GO" id="GO:0033619">
    <property type="term" value="P:membrane protein proteolysis"/>
    <property type="evidence" value="ECO:0007669"/>
    <property type="project" value="TreeGrafter"/>
</dbReference>
<feature type="domain" description="PA" evidence="4">
    <location>
        <begin position="103"/>
        <end position="195"/>
    </location>
</feature>
<comment type="caution">
    <text evidence="5">The sequence shown here is derived from an EMBL/GenBank/DDBJ whole genome shotgun (WGS) entry which is preliminary data.</text>
</comment>
<evidence type="ECO:0000313" key="6">
    <source>
        <dbReference type="Proteomes" id="UP000306102"/>
    </source>
</evidence>
<keyword evidence="6" id="KW-1185">Reference proteome</keyword>
<dbReference type="GO" id="GO:0005765">
    <property type="term" value="C:lysosomal membrane"/>
    <property type="evidence" value="ECO:0007669"/>
    <property type="project" value="TreeGrafter"/>
</dbReference>
<dbReference type="GO" id="GO:0030660">
    <property type="term" value="C:Golgi-associated vesicle membrane"/>
    <property type="evidence" value="ECO:0007669"/>
    <property type="project" value="TreeGrafter"/>
</dbReference>
<dbReference type="GO" id="GO:0098554">
    <property type="term" value="C:cytoplasmic side of endoplasmic reticulum membrane"/>
    <property type="evidence" value="ECO:0007669"/>
    <property type="project" value="TreeGrafter"/>
</dbReference>